<name>A0A4S8I7D1_MUSBA</name>
<dbReference type="Proteomes" id="UP000317650">
    <property type="component" value="Chromosome 2"/>
</dbReference>
<organism evidence="1 2">
    <name type="scientific">Musa balbisiana</name>
    <name type="common">Banana</name>
    <dbReference type="NCBI Taxonomy" id="52838"/>
    <lineage>
        <taxon>Eukaryota</taxon>
        <taxon>Viridiplantae</taxon>
        <taxon>Streptophyta</taxon>
        <taxon>Embryophyta</taxon>
        <taxon>Tracheophyta</taxon>
        <taxon>Spermatophyta</taxon>
        <taxon>Magnoliopsida</taxon>
        <taxon>Liliopsida</taxon>
        <taxon>Zingiberales</taxon>
        <taxon>Musaceae</taxon>
        <taxon>Musa</taxon>
    </lineage>
</organism>
<dbReference type="EMBL" id="PYDT01000011">
    <property type="protein sequence ID" value="THU43838.1"/>
    <property type="molecule type" value="Genomic_DNA"/>
</dbReference>
<proteinExistence type="predicted"/>
<evidence type="ECO:0000313" key="1">
    <source>
        <dbReference type="EMBL" id="THU43838.1"/>
    </source>
</evidence>
<dbReference type="AlphaFoldDB" id="A0A4S8I7D1"/>
<accession>A0A4S8I7D1</accession>
<gene>
    <name evidence="1" type="ORF">C4D60_Mb02t01020</name>
</gene>
<reference evidence="1 2" key="1">
    <citation type="journal article" date="2019" name="Nat. Plants">
        <title>Genome sequencing of Musa balbisiana reveals subgenome evolution and function divergence in polyploid bananas.</title>
        <authorList>
            <person name="Yao X."/>
        </authorList>
    </citation>
    <scope>NUCLEOTIDE SEQUENCE [LARGE SCALE GENOMIC DNA]</scope>
    <source>
        <strain evidence="2">cv. DH-PKW</strain>
        <tissue evidence="1">Leaves</tissue>
    </source>
</reference>
<evidence type="ECO:0000313" key="2">
    <source>
        <dbReference type="Proteomes" id="UP000317650"/>
    </source>
</evidence>
<sequence length="59" mass="6499">MVRDDAFPLLPSSLRDPWLSSPKIIHSLRSITDRSKISRISPSLGSNLARRVVGDRGGL</sequence>
<comment type="caution">
    <text evidence="1">The sequence shown here is derived from an EMBL/GenBank/DDBJ whole genome shotgun (WGS) entry which is preliminary data.</text>
</comment>
<keyword evidence="2" id="KW-1185">Reference proteome</keyword>
<protein>
    <submittedName>
        <fullName evidence="1">Uncharacterized protein</fullName>
    </submittedName>
</protein>